<keyword evidence="4" id="KW-1134">Transmembrane beta strand</keyword>
<comment type="subcellular location">
    <subcellularLocation>
        <location evidence="1 9">Cell outer membrane</location>
        <topology evidence="1 9">Multi-pass membrane protein</topology>
    </subcellularLocation>
</comment>
<sequence>MTFKKISLTVSAFLFLSEILFPVAYADDDIDFDVTTLQARGLSTSLNDYFRSGTKFSPGVSKVTPVINGTEQAVLGLTFDEKGELCLHNADLSSLHIKPIKNEEDRCIDLKSKYPQATINLSPGSNKVDLLLPPEAVEDANNLDISSYQTGGTAALFNYDMLMMRNHTKSDGNDDSDIDNDNKLSTFQSNTEIGFNFDDWIIRSRQSYSSTDGEQTFDQLYTYAQRTLPQYKTIMQAGKVNIAGGVFSTPQIYGVQFSPEQALINNKSSGASVNGIAQTQARVEVRQAGVMIYSTQVPSGPFQLDHLSTLNNTADLQVSVIEQDGSTRTFVVPASSFAHHFSQQETSFSGAIGKLDESDNNDGVSGSMATLSMTTPFSSRAMFSGGVLLAQQYESTAAQLSTGLESGLALSGKLTIANDQRNHVNGVQSNVSASMPVGEQLTVQASATLQNSGYRDLTDGKDVDHEDDHPGKDDDDNYNDQYNRYKSQYNAGMAYRLGELGSINMAWSRATMFGDDGTTDRWTAGWSKTFTGGISVSVNAERDTGADAESLVYANMSIPFGSFHIGANMSRVGDSTNQGITLDQTLNERVNYSLSAYKNSNGDTNTYNGNLHAITNSAQLSLGYSRYDQDSNTYSLGATGGVVATKQGVLFTPYQVQDTFAVVQIPGVSNGEVQTPQGSVWTNRKGYAVSSGMNAYGESRLVLVTKSLPKNVDINNGIQIAHVARGSVTDYTFGTVLSRRALIRIYTANGHLANRGDVVTDSHDNYLTTVGGDGTVFLIDGQLEQQLVLKSSGQPRCHVAFTLAPKPDADKLYETYDAQCKL</sequence>
<dbReference type="PROSITE" id="PS01151">
    <property type="entry name" value="FIMBRIAL_USHER"/>
    <property type="match status" value="1"/>
</dbReference>
<dbReference type="Pfam" id="PF13954">
    <property type="entry name" value="PapC_N"/>
    <property type="match status" value="1"/>
</dbReference>
<dbReference type="GO" id="GO:0009297">
    <property type="term" value="P:pilus assembly"/>
    <property type="evidence" value="ECO:0007669"/>
    <property type="project" value="InterPro"/>
</dbReference>
<keyword evidence="13" id="KW-0346">Stress response</keyword>
<gene>
    <name evidence="13" type="primary">htrE_2</name>
    <name evidence="13" type="ORF">NCTC12119_04985</name>
</gene>
<evidence type="ECO:0000259" key="12">
    <source>
        <dbReference type="Pfam" id="PF13954"/>
    </source>
</evidence>
<dbReference type="SUPFAM" id="SSF141729">
    <property type="entry name" value="FimD N-terminal domain-like"/>
    <property type="match status" value="1"/>
</dbReference>
<dbReference type="InterPro" id="IPR037224">
    <property type="entry name" value="PapC_N_sf"/>
</dbReference>
<dbReference type="Gene3D" id="2.60.40.3110">
    <property type="match status" value="1"/>
</dbReference>
<evidence type="ECO:0000313" key="14">
    <source>
        <dbReference type="Proteomes" id="UP000255528"/>
    </source>
</evidence>
<evidence type="ECO:0000256" key="9">
    <source>
        <dbReference type="RuleBase" id="RU003884"/>
    </source>
</evidence>
<dbReference type="InterPro" id="IPR042186">
    <property type="entry name" value="FimD_plug_dom"/>
</dbReference>
<dbReference type="InterPro" id="IPR000015">
    <property type="entry name" value="Fimb_usher"/>
</dbReference>
<proteinExistence type="inferred from homology"/>
<dbReference type="Proteomes" id="UP000255528">
    <property type="component" value="Unassembled WGS sequence"/>
</dbReference>
<dbReference type="GO" id="GO:0009279">
    <property type="term" value="C:cell outer membrane"/>
    <property type="evidence" value="ECO:0007669"/>
    <property type="project" value="UniProtKB-SubCell"/>
</dbReference>
<feature type="chain" id="PRO_5016879624" evidence="11">
    <location>
        <begin position="27"/>
        <end position="822"/>
    </location>
</feature>
<evidence type="ECO:0000256" key="5">
    <source>
        <dbReference type="ARBA" id="ARBA00022692"/>
    </source>
</evidence>
<dbReference type="RefSeq" id="WP_115632160.1">
    <property type="nucleotide sequence ID" value="NZ_UIGI01000002.1"/>
</dbReference>
<dbReference type="Pfam" id="PF00577">
    <property type="entry name" value="Usher"/>
    <property type="match status" value="1"/>
</dbReference>
<evidence type="ECO:0000313" key="13">
    <source>
        <dbReference type="EMBL" id="SUY92955.1"/>
    </source>
</evidence>
<organism evidence="13 14">
    <name type="scientific">Buttiauxella agrestis</name>
    <dbReference type="NCBI Taxonomy" id="82977"/>
    <lineage>
        <taxon>Bacteria</taxon>
        <taxon>Pseudomonadati</taxon>
        <taxon>Pseudomonadota</taxon>
        <taxon>Gammaproteobacteria</taxon>
        <taxon>Enterobacterales</taxon>
        <taxon>Enterobacteriaceae</taxon>
        <taxon>Buttiauxella</taxon>
    </lineage>
</organism>
<feature type="compositionally biased region" description="Basic and acidic residues" evidence="10">
    <location>
        <begin position="456"/>
        <end position="472"/>
    </location>
</feature>
<comment type="similarity">
    <text evidence="2 9">Belongs to the fimbrial export usher family.</text>
</comment>
<feature type="signal peptide" evidence="11">
    <location>
        <begin position="1"/>
        <end position="26"/>
    </location>
</feature>
<evidence type="ECO:0000256" key="6">
    <source>
        <dbReference type="ARBA" id="ARBA00022729"/>
    </source>
</evidence>
<evidence type="ECO:0000256" key="10">
    <source>
        <dbReference type="SAM" id="MobiDB-lite"/>
    </source>
</evidence>
<dbReference type="InterPro" id="IPR043142">
    <property type="entry name" value="PapC-like_C_sf"/>
</dbReference>
<keyword evidence="7 9" id="KW-0472">Membrane</keyword>
<feature type="region of interest" description="Disordered" evidence="10">
    <location>
        <begin position="450"/>
        <end position="482"/>
    </location>
</feature>
<accession>A0A381KQK9</accession>
<reference evidence="13 14" key="1">
    <citation type="submission" date="2018-06" db="EMBL/GenBank/DDBJ databases">
        <authorList>
            <consortium name="Pathogen Informatics"/>
            <person name="Doyle S."/>
        </authorList>
    </citation>
    <scope>NUCLEOTIDE SEQUENCE [LARGE SCALE GENOMIC DNA]</scope>
    <source>
        <strain evidence="13 14">NCTC12119</strain>
    </source>
</reference>
<feature type="domain" description="PapC N-terminal" evidence="12">
    <location>
        <begin position="32"/>
        <end position="161"/>
    </location>
</feature>
<dbReference type="PANTHER" id="PTHR30451">
    <property type="entry name" value="OUTER MEMBRANE USHER PROTEIN"/>
    <property type="match status" value="1"/>
</dbReference>
<evidence type="ECO:0000256" key="3">
    <source>
        <dbReference type="ARBA" id="ARBA00022448"/>
    </source>
</evidence>
<dbReference type="InterPro" id="IPR018030">
    <property type="entry name" value="Fimbrial_membr_usher_CS"/>
</dbReference>
<dbReference type="Gene3D" id="3.10.20.410">
    <property type="match status" value="1"/>
</dbReference>
<keyword evidence="9" id="KW-1029">Fimbrium biogenesis</keyword>
<dbReference type="EMBL" id="UIGI01000002">
    <property type="protein sequence ID" value="SUY92955.1"/>
    <property type="molecule type" value="Genomic_DNA"/>
</dbReference>
<keyword evidence="8 9" id="KW-0998">Cell outer membrane</keyword>
<evidence type="ECO:0000256" key="11">
    <source>
        <dbReference type="SAM" id="SignalP"/>
    </source>
</evidence>
<name>A0A381KQK9_9ENTR</name>
<protein>
    <submittedName>
        <fullName evidence="13">Heat shock protein E</fullName>
    </submittedName>
</protein>
<evidence type="ECO:0000256" key="2">
    <source>
        <dbReference type="ARBA" id="ARBA00008064"/>
    </source>
</evidence>
<evidence type="ECO:0000256" key="1">
    <source>
        <dbReference type="ARBA" id="ARBA00004571"/>
    </source>
</evidence>
<dbReference type="PANTHER" id="PTHR30451:SF8">
    <property type="entry name" value="FIMBRIAL USHER PROTEIN"/>
    <property type="match status" value="1"/>
</dbReference>
<keyword evidence="5 9" id="KW-0812">Transmembrane</keyword>
<keyword evidence="6 11" id="KW-0732">Signal</keyword>
<evidence type="ECO:0000256" key="7">
    <source>
        <dbReference type="ARBA" id="ARBA00023136"/>
    </source>
</evidence>
<dbReference type="InterPro" id="IPR025885">
    <property type="entry name" value="PapC_N"/>
</dbReference>
<evidence type="ECO:0000256" key="4">
    <source>
        <dbReference type="ARBA" id="ARBA00022452"/>
    </source>
</evidence>
<evidence type="ECO:0000256" key="8">
    <source>
        <dbReference type="ARBA" id="ARBA00023237"/>
    </source>
</evidence>
<dbReference type="Gene3D" id="2.60.40.2610">
    <property type="entry name" value="Outer membrane usher protein FimD, plug domain"/>
    <property type="match status" value="1"/>
</dbReference>
<dbReference type="Gene3D" id="2.60.40.2070">
    <property type="match status" value="1"/>
</dbReference>
<dbReference type="GO" id="GO:0015473">
    <property type="term" value="F:fimbrial usher porin activity"/>
    <property type="evidence" value="ECO:0007669"/>
    <property type="project" value="InterPro"/>
</dbReference>
<dbReference type="AlphaFoldDB" id="A0A381KQK9"/>
<keyword evidence="3 9" id="KW-0813">Transport</keyword>